<keyword evidence="2" id="KW-1185">Reference proteome</keyword>
<reference evidence="1" key="1">
    <citation type="submission" date="2023-10" db="EMBL/GenBank/DDBJ databases">
        <authorList>
            <person name="Chen Y."/>
            <person name="Shah S."/>
            <person name="Dougan E. K."/>
            <person name="Thang M."/>
            <person name="Chan C."/>
        </authorList>
    </citation>
    <scope>NUCLEOTIDE SEQUENCE [LARGE SCALE GENOMIC DNA]</scope>
</reference>
<name>A0ABN9X7X8_9DINO</name>
<evidence type="ECO:0000313" key="2">
    <source>
        <dbReference type="Proteomes" id="UP001189429"/>
    </source>
</evidence>
<evidence type="ECO:0000313" key="1">
    <source>
        <dbReference type="EMBL" id="CAK0893826.1"/>
    </source>
</evidence>
<dbReference type="Proteomes" id="UP001189429">
    <property type="component" value="Unassembled WGS sequence"/>
</dbReference>
<protein>
    <submittedName>
        <fullName evidence="1">Uncharacterized protein</fullName>
    </submittedName>
</protein>
<proteinExistence type="predicted"/>
<accession>A0ABN9X7X8</accession>
<gene>
    <name evidence="1" type="ORF">PCOR1329_LOCUS73061</name>
</gene>
<dbReference type="EMBL" id="CAUYUJ010019815">
    <property type="protein sequence ID" value="CAK0893826.1"/>
    <property type="molecule type" value="Genomic_DNA"/>
</dbReference>
<feature type="non-terminal residue" evidence="1">
    <location>
        <position position="241"/>
    </location>
</feature>
<organism evidence="1 2">
    <name type="scientific">Prorocentrum cordatum</name>
    <dbReference type="NCBI Taxonomy" id="2364126"/>
    <lineage>
        <taxon>Eukaryota</taxon>
        <taxon>Sar</taxon>
        <taxon>Alveolata</taxon>
        <taxon>Dinophyceae</taxon>
        <taxon>Prorocentrales</taxon>
        <taxon>Prorocentraceae</taxon>
        <taxon>Prorocentrum</taxon>
    </lineage>
</organism>
<comment type="caution">
    <text evidence="1">The sequence shown here is derived from an EMBL/GenBank/DDBJ whole genome shotgun (WGS) entry which is preliminary data.</text>
</comment>
<sequence length="241" mass="26151">MMFHDVAMQIPGLPSPSTAAGASFQKFLQTLRNVTYSIRLVYRVNTLRDVNNLETKLLLPTLTSDGVVGSWRLGPTPIAPSNTACPFAECNSVSYDPDLGFAVVDGSTVTAVRLLVTFLESEDDEETTVPDTAQGPRVTRVAICALEPAGQWLVRADGASLVTATKRKCDDTFAVQSHHKMAAHDMPLWAQYMNRALATPRGPPLNFAHAVTPLKRKRALDDAASASEAADMIARSRRLVE</sequence>